<evidence type="ECO:0000256" key="1">
    <source>
        <dbReference type="SAM" id="MobiDB-lite"/>
    </source>
</evidence>
<keyword evidence="3" id="KW-1185">Reference proteome</keyword>
<name>A0A543F149_9MICO</name>
<reference evidence="2 3" key="1">
    <citation type="submission" date="2019-06" db="EMBL/GenBank/DDBJ databases">
        <title>Sequencing the genomes of 1000 actinobacteria strains.</title>
        <authorList>
            <person name="Klenk H.-P."/>
        </authorList>
    </citation>
    <scope>NUCLEOTIDE SEQUENCE [LARGE SCALE GENOMIC DNA]</scope>
    <source>
        <strain evidence="2 3">DSM 105492</strain>
    </source>
</reference>
<dbReference type="OrthoDB" id="5064862at2"/>
<evidence type="ECO:0000313" key="2">
    <source>
        <dbReference type="EMBL" id="TQM27552.1"/>
    </source>
</evidence>
<sequence>MVGYVVEFPERDTYGEVMKGYFSLMRGFGSEFANRSHATLAPTYGARWFEEYVARRKAEDPMHVRGRLSPADPSFFLKEFRYAPETVYRDVIPNTPDLRVLSKKIMDIRNTWMHFGDEPTVMRLREAAEYLRDFGMKASMGVAGPATRMIKRVDRIRTGQHQPASANTSAPTAAAMGAESAEPPSEIPLAPLTDEPRPPIGSRWRGDLPDRRVRVTKTRDVVDISTGESLRNEIAGDIGEKVRQWTSARPLGDLWVDRDGAVGGFVEGQERLLGYTGEDPAGETARGFLVKRFYDIRDRKLVDIDSGSALGDTVGADCAEQARTIEDAAAGVMEPGGTIRVTNYGDVLYIDDRGTSRIAVATPKTWFPGHLG</sequence>
<dbReference type="EMBL" id="VFPE01000002">
    <property type="protein sequence ID" value="TQM27552.1"/>
    <property type="molecule type" value="Genomic_DNA"/>
</dbReference>
<organism evidence="2 3">
    <name type="scientific">Microbacterium kyungheense</name>
    <dbReference type="NCBI Taxonomy" id="1263636"/>
    <lineage>
        <taxon>Bacteria</taxon>
        <taxon>Bacillati</taxon>
        <taxon>Actinomycetota</taxon>
        <taxon>Actinomycetes</taxon>
        <taxon>Micrococcales</taxon>
        <taxon>Microbacteriaceae</taxon>
        <taxon>Microbacterium</taxon>
    </lineage>
</organism>
<gene>
    <name evidence="2" type="ORF">FB391_1574</name>
</gene>
<comment type="caution">
    <text evidence="2">The sequence shown here is derived from an EMBL/GenBank/DDBJ whole genome shotgun (WGS) entry which is preliminary data.</text>
</comment>
<evidence type="ECO:0008006" key="4">
    <source>
        <dbReference type="Google" id="ProtNLM"/>
    </source>
</evidence>
<feature type="region of interest" description="Disordered" evidence="1">
    <location>
        <begin position="159"/>
        <end position="207"/>
    </location>
</feature>
<dbReference type="Proteomes" id="UP000320235">
    <property type="component" value="Unassembled WGS sequence"/>
</dbReference>
<accession>A0A543F149</accession>
<dbReference type="AlphaFoldDB" id="A0A543F149"/>
<proteinExistence type="predicted"/>
<protein>
    <recommendedName>
        <fullName evidence="4">Swt1-like HEPN domain-containing protein</fullName>
    </recommendedName>
</protein>
<feature type="compositionally biased region" description="Low complexity" evidence="1">
    <location>
        <begin position="163"/>
        <end position="184"/>
    </location>
</feature>
<evidence type="ECO:0000313" key="3">
    <source>
        <dbReference type="Proteomes" id="UP000320235"/>
    </source>
</evidence>